<proteinExistence type="predicted"/>
<evidence type="ECO:0000313" key="2">
    <source>
        <dbReference type="Proteomes" id="UP000821866"/>
    </source>
</evidence>
<dbReference type="Proteomes" id="UP000821866">
    <property type="component" value="Chromosome 1"/>
</dbReference>
<sequence length="188" mass="19821">MTNVTTVARVYATPTPSDLASVISQVVHEELDRREAASVSSLQVREPLPPCDPGVTSINAASVDAYNFAPRPMIPSPTMSAHLGYEVHDGFACSPPAVFQPWVATPFILPLAITACLVSSPSVSNLAVVATSPNFCPQRHHMSAPSDHALYIAATVTMSTELTGLLALIAGRPISRLTVATHQLPRGA</sequence>
<dbReference type="AlphaFoldDB" id="A0A9J6F8B5"/>
<reference evidence="1" key="1">
    <citation type="journal article" date="2020" name="Cell">
        <title>Large-Scale Comparative Analyses of Tick Genomes Elucidate Their Genetic Diversity and Vector Capacities.</title>
        <authorList>
            <consortium name="Tick Genome and Microbiome Consortium (TIGMIC)"/>
            <person name="Jia N."/>
            <person name="Wang J."/>
            <person name="Shi W."/>
            <person name="Du L."/>
            <person name="Sun Y."/>
            <person name="Zhan W."/>
            <person name="Jiang J.F."/>
            <person name="Wang Q."/>
            <person name="Zhang B."/>
            <person name="Ji P."/>
            <person name="Bell-Sakyi L."/>
            <person name="Cui X.M."/>
            <person name="Yuan T.T."/>
            <person name="Jiang B.G."/>
            <person name="Yang W.F."/>
            <person name="Lam T.T."/>
            <person name="Chang Q.C."/>
            <person name="Ding S.J."/>
            <person name="Wang X.J."/>
            <person name="Zhu J.G."/>
            <person name="Ruan X.D."/>
            <person name="Zhao L."/>
            <person name="Wei J.T."/>
            <person name="Ye R.Z."/>
            <person name="Que T.C."/>
            <person name="Du C.H."/>
            <person name="Zhou Y.H."/>
            <person name="Cheng J.X."/>
            <person name="Dai P.F."/>
            <person name="Guo W.B."/>
            <person name="Han X.H."/>
            <person name="Huang E.J."/>
            <person name="Li L.F."/>
            <person name="Wei W."/>
            <person name="Gao Y.C."/>
            <person name="Liu J.Z."/>
            <person name="Shao H.Z."/>
            <person name="Wang X."/>
            <person name="Wang C.C."/>
            <person name="Yang T.C."/>
            <person name="Huo Q.B."/>
            <person name="Li W."/>
            <person name="Chen H.Y."/>
            <person name="Chen S.E."/>
            <person name="Zhou L.G."/>
            <person name="Ni X.B."/>
            <person name="Tian J.H."/>
            <person name="Sheng Y."/>
            <person name="Liu T."/>
            <person name="Pan Y.S."/>
            <person name="Xia L.Y."/>
            <person name="Li J."/>
            <person name="Zhao F."/>
            <person name="Cao W.C."/>
        </authorList>
    </citation>
    <scope>NUCLEOTIDE SEQUENCE</scope>
    <source>
        <strain evidence="1">Rmic-2018</strain>
    </source>
</reference>
<keyword evidence="2" id="KW-1185">Reference proteome</keyword>
<dbReference type="EMBL" id="JABSTU010000001">
    <property type="protein sequence ID" value="KAH8042316.1"/>
    <property type="molecule type" value="Genomic_DNA"/>
</dbReference>
<gene>
    <name evidence="1" type="ORF">HPB51_021400</name>
</gene>
<name>A0A9J6F8B5_RHIMP</name>
<protein>
    <submittedName>
        <fullName evidence="1">Uncharacterized protein</fullName>
    </submittedName>
</protein>
<accession>A0A9J6F8B5</accession>
<organism evidence="1 2">
    <name type="scientific">Rhipicephalus microplus</name>
    <name type="common">Cattle tick</name>
    <name type="synonym">Boophilus microplus</name>
    <dbReference type="NCBI Taxonomy" id="6941"/>
    <lineage>
        <taxon>Eukaryota</taxon>
        <taxon>Metazoa</taxon>
        <taxon>Ecdysozoa</taxon>
        <taxon>Arthropoda</taxon>
        <taxon>Chelicerata</taxon>
        <taxon>Arachnida</taxon>
        <taxon>Acari</taxon>
        <taxon>Parasitiformes</taxon>
        <taxon>Ixodida</taxon>
        <taxon>Ixodoidea</taxon>
        <taxon>Ixodidae</taxon>
        <taxon>Rhipicephalinae</taxon>
        <taxon>Rhipicephalus</taxon>
        <taxon>Boophilus</taxon>
    </lineage>
</organism>
<evidence type="ECO:0000313" key="1">
    <source>
        <dbReference type="EMBL" id="KAH8042316.1"/>
    </source>
</evidence>
<reference evidence="1" key="2">
    <citation type="submission" date="2021-09" db="EMBL/GenBank/DDBJ databases">
        <authorList>
            <person name="Jia N."/>
            <person name="Wang J."/>
            <person name="Shi W."/>
            <person name="Du L."/>
            <person name="Sun Y."/>
            <person name="Zhan W."/>
            <person name="Jiang J."/>
            <person name="Wang Q."/>
            <person name="Zhang B."/>
            <person name="Ji P."/>
            <person name="Sakyi L.B."/>
            <person name="Cui X."/>
            <person name="Yuan T."/>
            <person name="Jiang B."/>
            <person name="Yang W."/>
            <person name="Lam T.T.-Y."/>
            <person name="Chang Q."/>
            <person name="Ding S."/>
            <person name="Wang X."/>
            <person name="Zhu J."/>
            <person name="Ruan X."/>
            <person name="Zhao L."/>
            <person name="Wei J."/>
            <person name="Que T."/>
            <person name="Du C."/>
            <person name="Cheng J."/>
            <person name="Dai P."/>
            <person name="Han X."/>
            <person name="Huang E."/>
            <person name="Gao Y."/>
            <person name="Liu J."/>
            <person name="Shao H."/>
            <person name="Ye R."/>
            <person name="Li L."/>
            <person name="Wei W."/>
            <person name="Wang X."/>
            <person name="Wang C."/>
            <person name="Huo Q."/>
            <person name="Li W."/>
            <person name="Guo W."/>
            <person name="Chen H."/>
            <person name="Chen S."/>
            <person name="Zhou L."/>
            <person name="Zhou L."/>
            <person name="Ni X."/>
            <person name="Tian J."/>
            <person name="Zhou Y."/>
            <person name="Sheng Y."/>
            <person name="Liu T."/>
            <person name="Pan Y."/>
            <person name="Xia L."/>
            <person name="Li J."/>
            <person name="Zhao F."/>
            <person name="Cao W."/>
        </authorList>
    </citation>
    <scope>NUCLEOTIDE SEQUENCE</scope>
    <source>
        <strain evidence="1">Rmic-2018</strain>
        <tissue evidence="1">Larvae</tissue>
    </source>
</reference>
<comment type="caution">
    <text evidence="1">The sequence shown here is derived from an EMBL/GenBank/DDBJ whole genome shotgun (WGS) entry which is preliminary data.</text>
</comment>